<dbReference type="Gene3D" id="2.120.10.30">
    <property type="entry name" value="TolB, C-terminal domain"/>
    <property type="match status" value="1"/>
</dbReference>
<dbReference type="Pfam" id="PF07995">
    <property type="entry name" value="GSDH"/>
    <property type="match status" value="1"/>
</dbReference>
<protein>
    <recommendedName>
        <fullName evidence="2">Glucose/Sorbosone dehydrogenase domain-containing protein</fullName>
    </recommendedName>
</protein>
<dbReference type="OrthoDB" id="9770043at2"/>
<dbReference type="Proteomes" id="UP000027471">
    <property type="component" value="Unassembled WGS sequence"/>
</dbReference>
<evidence type="ECO:0000313" key="4">
    <source>
        <dbReference type="Proteomes" id="UP000027471"/>
    </source>
</evidence>
<sequence>MRTRLTAVILALGLGQPLLAQNVGEKPASREAPFALQAVARLPNPWAIAPLPGGDLLVSGKPGRMWRVGQGRVSELKGLPKVQYSGQNGMLDVAIAPDFAQTQAVYFTYVSPQNALVLARGTLRADRLEGIKTLWQQTPGGRGQPGGIIAFGPDGMLYLSVGDRMLPDTAQDPDNPRGKILRLTREGKAAPGNPQYDAGGVRAQTWSEGHRNAYGLAFSPDGTLWEHEMGPRGGDELNEIKPGRNYGWPLVSNGRQYSGLPIPDHDTRPDLAAPKLWWSPVIAPAGLAIYEGRDFPEWQGDLLIGGLAGQGLALVAGDGSDQLARWDLGMRVRDVAVGPQGQVWIIQDANDGALYRLVPK</sequence>
<dbReference type="RefSeq" id="WP_038128757.1">
    <property type="nucleotide sequence ID" value="NZ_AUNB01000013.1"/>
</dbReference>
<gene>
    <name evidence="3" type="ORF">DT23_11610</name>
</gene>
<feature type="chain" id="PRO_5001695157" description="Glucose/Sorbosone dehydrogenase domain-containing protein" evidence="1">
    <location>
        <begin position="21"/>
        <end position="360"/>
    </location>
</feature>
<evidence type="ECO:0000256" key="1">
    <source>
        <dbReference type="SAM" id="SignalP"/>
    </source>
</evidence>
<organism evidence="3 4">
    <name type="scientific">Thioclava indica</name>
    <dbReference type="NCBI Taxonomy" id="1353528"/>
    <lineage>
        <taxon>Bacteria</taxon>
        <taxon>Pseudomonadati</taxon>
        <taxon>Pseudomonadota</taxon>
        <taxon>Alphaproteobacteria</taxon>
        <taxon>Rhodobacterales</taxon>
        <taxon>Paracoccaceae</taxon>
        <taxon>Thioclava</taxon>
    </lineage>
</organism>
<feature type="domain" description="Glucose/Sorbosone dehydrogenase" evidence="2">
    <location>
        <begin position="43"/>
        <end position="356"/>
    </location>
</feature>
<dbReference type="InterPro" id="IPR011042">
    <property type="entry name" value="6-blade_b-propeller_TolB-like"/>
</dbReference>
<dbReference type="PANTHER" id="PTHR19328">
    <property type="entry name" value="HEDGEHOG-INTERACTING PROTEIN"/>
    <property type="match status" value="1"/>
</dbReference>
<dbReference type="InterPro" id="IPR012938">
    <property type="entry name" value="Glc/Sorbosone_DH"/>
</dbReference>
<dbReference type="InterPro" id="IPR011041">
    <property type="entry name" value="Quinoprot_gluc/sorb_DH_b-prop"/>
</dbReference>
<evidence type="ECO:0000313" key="3">
    <source>
        <dbReference type="EMBL" id="KEO60859.1"/>
    </source>
</evidence>
<dbReference type="STRING" id="1353528.DT23_11610"/>
<dbReference type="EMBL" id="AUNB01000013">
    <property type="protein sequence ID" value="KEO60859.1"/>
    <property type="molecule type" value="Genomic_DNA"/>
</dbReference>
<evidence type="ECO:0000259" key="2">
    <source>
        <dbReference type="Pfam" id="PF07995"/>
    </source>
</evidence>
<dbReference type="eggNOG" id="COG2133">
    <property type="taxonomic scope" value="Bacteria"/>
</dbReference>
<name>A0A074JWJ4_9RHOB</name>
<dbReference type="PANTHER" id="PTHR19328:SF75">
    <property type="entry name" value="ALDOSE SUGAR DEHYDROGENASE YLII"/>
    <property type="match status" value="1"/>
</dbReference>
<feature type="signal peptide" evidence="1">
    <location>
        <begin position="1"/>
        <end position="20"/>
    </location>
</feature>
<proteinExistence type="predicted"/>
<keyword evidence="1" id="KW-0732">Signal</keyword>
<reference evidence="3 4" key="1">
    <citation type="journal article" date="2015" name="Antonie Van Leeuwenhoek">
        <title>Thioclava indica sp. nov., isolated from surface seawater of the Indian Ocean.</title>
        <authorList>
            <person name="Liu Y."/>
            <person name="Lai Q."/>
            <person name="Du J."/>
            <person name="Xu H."/>
            <person name="Jiang L."/>
            <person name="Shao Z."/>
        </authorList>
    </citation>
    <scope>NUCLEOTIDE SEQUENCE [LARGE SCALE GENOMIC DNA]</scope>
    <source>
        <strain evidence="3 4">DT23-4</strain>
    </source>
</reference>
<dbReference type="SUPFAM" id="SSF50952">
    <property type="entry name" value="Soluble quinoprotein glucose dehydrogenase"/>
    <property type="match status" value="1"/>
</dbReference>
<dbReference type="AlphaFoldDB" id="A0A074JWJ4"/>
<comment type="caution">
    <text evidence="3">The sequence shown here is derived from an EMBL/GenBank/DDBJ whole genome shotgun (WGS) entry which is preliminary data.</text>
</comment>
<accession>A0A074JWJ4</accession>
<keyword evidence="4" id="KW-1185">Reference proteome</keyword>